<dbReference type="AlphaFoldDB" id="A0A0G0BYG7"/>
<organism evidence="1 2">
    <name type="scientific">candidate division WS6 bacterium GW2011_GWC1_33_20</name>
    <dbReference type="NCBI Taxonomy" id="1619089"/>
    <lineage>
        <taxon>Bacteria</taxon>
        <taxon>Candidatus Dojkabacteria</taxon>
    </lineage>
</organism>
<evidence type="ECO:0000313" key="2">
    <source>
        <dbReference type="Proteomes" id="UP000034302"/>
    </source>
</evidence>
<dbReference type="EMBL" id="LBOV01000009">
    <property type="protein sequence ID" value="KKP43920.1"/>
    <property type="molecule type" value="Genomic_DNA"/>
</dbReference>
<evidence type="ECO:0008006" key="3">
    <source>
        <dbReference type="Google" id="ProtNLM"/>
    </source>
</evidence>
<reference evidence="1 2" key="1">
    <citation type="journal article" date="2015" name="Nature">
        <title>rRNA introns, odd ribosomes, and small enigmatic genomes across a large radiation of phyla.</title>
        <authorList>
            <person name="Brown C.T."/>
            <person name="Hug L.A."/>
            <person name="Thomas B.C."/>
            <person name="Sharon I."/>
            <person name="Castelle C.J."/>
            <person name="Singh A."/>
            <person name="Wilkins M.J."/>
            <person name="Williams K.H."/>
            <person name="Banfield J.F."/>
        </authorList>
    </citation>
    <scope>NUCLEOTIDE SEQUENCE [LARGE SCALE GENOMIC DNA]</scope>
</reference>
<gene>
    <name evidence="1" type="ORF">UR34_C0009G0021</name>
</gene>
<name>A0A0G0BYG7_9BACT</name>
<feature type="non-terminal residue" evidence="1">
    <location>
        <position position="1"/>
    </location>
</feature>
<protein>
    <recommendedName>
        <fullName evidence="3">PD-(D/E)XK endonuclease-like domain-containing protein</fullName>
    </recommendedName>
</protein>
<dbReference type="Proteomes" id="UP000034302">
    <property type="component" value="Unassembled WGS sequence"/>
</dbReference>
<proteinExistence type="predicted"/>
<evidence type="ECO:0000313" key="1">
    <source>
        <dbReference type="EMBL" id="KKP43920.1"/>
    </source>
</evidence>
<comment type="caution">
    <text evidence="1">The sequence shown here is derived from an EMBL/GenBank/DDBJ whole genome shotgun (WGS) entry which is preliminary data.</text>
</comment>
<sequence length="40" mass="4690">AKENVLEVIAKIKEQEFIATPDIFKCKHCDYKYICPYAIL</sequence>
<accession>A0A0G0BYG7</accession>